<gene>
    <name evidence="2" type="ORF">ACFFX0_25290</name>
</gene>
<feature type="region of interest" description="Disordered" evidence="1">
    <location>
        <begin position="1"/>
        <end position="58"/>
    </location>
</feature>
<evidence type="ECO:0000313" key="3">
    <source>
        <dbReference type="Proteomes" id="UP001589575"/>
    </source>
</evidence>
<sequence length="91" mass="9938">MRQPGQHSPKWPLLLPETGGQRRQPAASPCIPASSPRPQRPGLELVGPRPGPIVPAQNWSRTRAAWPVPAREWIGVTVQRSVTSPRPGSQQ</sequence>
<keyword evidence="3" id="KW-1185">Reference proteome</keyword>
<protein>
    <submittedName>
        <fullName evidence="2">Uncharacterized protein</fullName>
    </submittedName>
</protein>
<reference evidence="2 3" key="1">
    <citation type="submission" date="2024-09" db="EMBL/GenBank/DDBJ databases">
        <authorList>
            <person name="Sun Q."/>
            <person name="Mori K."/>
        </authorList>
    </citation>
    <scope>NUCLEOTIDE SEQUENCE [LARGE SCALE GENOMIC DNA]</scope>
    <source>
        <strain evidence="2 3">CCM 7609</strain>
    </source>
</reference>
<comment type="caution">
    <text evidence="2">The sequence shown here is derived from an EMBL/GenBank/DDBJ whole genome shotgun (WGS) entry which is preliminary data.</text>
</comment>
<proteinExistence type="predicted"/>
<name>A0ABV5G5W0_9MICC</name>
<feature type="compositionally biased region" description="Low complexity" evidence="1">
    <location>
        <begin position="25"/>
        <end position="37"/>
    </location>
</feature>
<evidence type="ECO:0000256" key="1">
    <source>
        <dbReference type="SAM" id="MobiDB-lite"/>
    </source>
</evidence>
<dbReference type="Proteomes" id="UP001589575">
    <property type="component" value="Unassembled WGS sequence"/>
</dbReference>
<accession>A0ABV5G5W0</accession>
<organism evidence="2 3">
    <name type="scientific">Citricoccus parietis</name>
    <dbReference type="NCBI Taxonomy" id="592307"/>
    <lineage>
        <taxon>Bacteria</taxon>
        <taxon>Bacillati</taxon>
        <taxon>Actinomycetota</taxon>
        <taxon>Actinomycetes</taxon>
        <taxon>Micrococcales</taxon>
        <taxon>Micrococcaceae</taxon>
        <taxon>Citricoccus</taxon>
    </lineage>
</organism>
<dbReference type="EMBL" id="JBHMFI010000002">
    <property type="protein sequence ID" value="MFB9074328.1"/>
    <property type="molecule type" value="Genomic_DNA"/>
</dbReference>
<evidence type="ECO:0000313" key="2">
    <source>
        <dbReference type="EMBL" id="MFB9074328.1"/>
    </source>
</evidence>